<evidence type="ECO:0000313" key="1">
    <source>
        <dbReference type="EMBL" id="KAF9652846.1"/>
    </source>
</evidence>
<comment type="caution">
    <text evidence="1">The sequence shown here is derived from an EMBL/GenBank/DDBJ whole genome shotgun (WGS) entry which is preliminary data.</text>
</comment>
<gene>
    <name evidence="1" type="ORF">BDM02DRAFT_3126005</name>
</gene>
<dbReference type="EMBL" id="MU117966">
    <property type="protein sequence ID" value="KAF9652846.1"/>
    <property type="molecule type" value="Genomic_DNA"/>
</dbReference>
<organism evidence="1 2">
    <name type="scientific">Thelephora ganbajun</name>
    <name type="common">Ganba fungus</name>
    <dbReference type="NCBI Taxonomy" id="370292"/>
    <lineage>
        <taxon>Eukaryota</taxon>
        <taxon>Fungi</taxon>
        <taxon>Dikarya</taxon>
        <taxon>Basidiomycota</taxon>
        <taxon>Agaricomycotina</taxon>
        <taxon>Agaricomycetes</taxon>
        <taxon>Thelephorales</taxon>
        <taxon>Thelephoraceae</taxon>
        <taxon>Thelephora</taxon>
    </lineage>
</organism>
<keyword evidence="2" id="KW-1185">Reference proteome</keyword>
<proteinExistence type="predicted"/>
<sequence>MNTNIKIPKLITQHEESLLQFIGHFPALIISCSLLGERKYSHAIPPVSMVLAEVCWMSVMTVLTFVSSVLSTRYGPAKMCSSSPISWMNFFIFFAYLVTLLVVTILHAPLVPSIWYSNISEIPWFDFSAPPAPRITPGSFPSDKSDPEGQAIYGDASRSVRSVPEIECNGDDQQQTLKAPPRPPWFTLPRGSLTVSVASFTPAWAKQYNLGLTRGLHNPFNRSLDKGSVDHHILDVPSDPVQPPSRVITKPAFEDRPHERDDDLFAAPSRHGTVVTKVSNDYNDKKRSLQALSGFSNLPRWSTATTPSEIDSQSQGTGKRGIGMLMLQNPSDRASNTTATTTTAVPLSPPGRKSVSSLFPHDVREEDWNFPLTKPPFRNGRGEGWTTADATQDTVPAGRGRGRR</sequence>
<reference evidence="1" key="1">
    <citation type="submission" date="2019-10" db="EMBL/GenBank/DDBJ databases">
        <authorList>
            <consortium name="DOE Joint Genome Institute"/>
            <person name="Kuo A."/>
            <person name="Miyauchi S."/>
            <person name="Kiss E."/>
            <person name="Drula E."/>
            <person name="Kohler A."/>
            <person name="Sanchez-Garcia M."/>
            <person name="Andreopoulos B."/>
            <person name="Barry K.W."/>
            <person name="Bonito G."/>
            <person name="Buee M."/>
            <person name="Carver A."/>
            <person name="Chen C."/>
            <person name="Cichocki N."/>
            <person name="Clum A."/>
            <person name="Culley D."/>
            <person name="Crous P.W."/>
            <person name="Fauchery L."/>
            <person name="Girlanda M."/>
            <person name="Hayes R."/>
            <person name="Keri Z."/>
            <person name="Labutti K."/>
            <person name="Lipzen A."/>
            <person name="Lombard V."/>
            <person name="Magnuson J."/>
            <person name="Maillard F."/>
            <person name="Morin E."/>
            <person name="Murat C."/>
            <person name="Nolan M."/>
            <person name="Ohm R."/>
            <person name="Pangilinan J."/>
            <person name="Pereira M."/>
            <person name="Perotto S."/>
            <person name="Peter M."/>
            <person name="Riley R."/>
            <person name="Sitrit Y."/>
            <person name="Stielow B."/>
            <person name="Szollosi G."/>
            <person name="Zifcakova L."/>
            <person name="Stursova M."/>
            <person name="Spatafora J.W."/>
            <person name="Tedersoo L."/>
            <person name="Vaario L.-M."/>
            <person name="Yamada A."/>
            <person name="Yan M."/>
            <person name="Wang P."/>
            <person name="Xu J."/>
            <person name="Bruns T."/>
            <person name="Baldrian P."/>
            <person name="Vilgalys R."/>
            <person name="Henrissat B."/>
            <person name="Grigoriev I.V."/>
            <person name="Hibbett D."/>
            <person name="Nagy L.G."/>
            <person name="Martin F.M."/>
        </authorList>
    </citation>
    <scope>NUCLEOTIDE SEQUENCE</scope>
    <source>
        <strain evidence="1">P2</strain>
    </source>
</reference>
<evidence type="ECO:0000313" key="2">
    <source>
        <dbReference type="Proteomes" id="UP000886501"/>
    </source>
</evidence>
<dbReference type="Proteomes" id="UP000886501">
    <property type="component" value="Unassembled WGS sequence"/>
</dbReference>
<protein>
    <submittedName>
        <fullName evidence="1">Uncharacterized protein</fullName>
    </submittedName>
</protein>
<name>A0ACB6ZUP7_THEGA</name>
<reference evidence="1" key="2">
    <citation type="journal article" date="2020" name="Nat. Commun.">
        <title>Large-scale genome sequencing of mycorrhizal fungi provides insights into the early evolution of symbiotic traits.</title>
        <authorList>
            <person name="Miyauchi S."/>
            <person name="Kiss E."/>
            <person name="Kuo A."/>
            <person name="Drula E."/>
            <person name="Kohler A."/>
            <person name="Sanchez-Garcia M."/>
            <person name="Morin E."/>
            <person name="Andreopoulos B."/>
            <person name="Barry K.W."/>
            <person name="Bonito G."/>
            <person name="Buee M."/>
            <person name="Carver A."/>
            <person name="Chen C."/>
            <person name="Cichocki N."/>
            <person name="Clum A."/>
            <person name="Culley D."/>
            <person name="Crous P.W."/>
            <person name="Fauchery L."/>
            <person name="Girlanda M."/>
            <person name="Hayes R.D."/>
            <person name="Keri Z."/>
            <person name="LaButti K."/>
            <person name="Lipzen A."/>
            <person name="Lombard V."/>
            <person name="Magnuson J."/>
            <person name="Maillard F."/>
            <person name="Murat C."/>
            <person name="Nolan M."/>
            <person name="Ohm R.A."/>
            <person name="Pangilinan J."/>
            <person name="Pereira M.F."/>
            <person name="Perotto S."/>
            <person name="Peter M."/>
            <person name="Pfister S."/>
            <person name="Riley R."/>
            <person name="Sitrit Y."/>
            <person name="Stielow J.B."/>
            <person name="Szollosi G."/>
            <person name="Zifcakova L."/>
            <person name="Stursova M."/>
            <person name="Spatafora J.W."/>
            <person name="Tedersoo L."/>
            <person name="Vaario L.M."/>
            <person name="Yamada A."/>
            <person name="Yan M."/>
            <person name="Wang P."/>
            <person name="Xu J."/>
            <person name="Bruns T."/>
            <person name="Baldrian P."/>
            <person name="Vilgalys R."/>
            <person name="Dunand C."/>
            <person name="Henrissat B."/>
            <person name="Grigoriev I.V."/>
            <person name="Hibbett D."/>
            <person name="Nagy L.G."/>
            <person name="Martin F.M."/>
        </authorList>
    </citation>
    <scope>NUCLEOTIDE SEQUENCE</scope>
    <source>
        <strain evidence="1">P2</strain>
    </source>
</reference>
<accession>A0ACB6ZUP7</accession>